<keyword evidence="9" id="KW-0472">Membrane</keyword>
<evidence type="ECO:0000313" key="11">
    <source>
        <dbReference type="EMBL" id="VYS79589.1"/>
    </source>
</evidence>
<evidence type="ECO:0000256" key="2">
    <source>
        <dbReference type="ARBA" id="ARBA00022527"/>
    </source>
</evidence>
<dbReference type="InterPro" id="IPR017441">
    <property type="entry name" value="Protein_kinase_ATP_BS"/>
</dbReference>
<reference evidence="11" key="1">
    <citation type="submission" date="2019-11" db="EMBL/GenBank/DDBJ databases">
        <authorList>
            <person name="Feng L."/>
        </authorList>
    </citation>
    <scope>NUCLEOTIDE SEQUENCE</scope>
    <source>
        <strain evidence="11">AodontolyticusLFYP35</strain>
    </source>
</reference>
<feature type="region of interest" description="Disordered" evidence="8">
    <location>
        <begin position="291"/>
        <end position="330"/>
    </location>
</feature>
<dbReference type="Gene3D" id="1.10.510.10">
    <property type="entry name" value="Transferase(Phosphotransferase) domain 1"/>
    <property type="match status" value="1"/>
</dbReference>
<dbReference type="PROSITE" id="PS50011">
    <property type="entry name" value="PROTEIN_KINASE_DOM"/>
    <property type="match status" value="1"/>
</dbReference>
<accession>A0A6N2RH57</accession>
<protein>
    <recommendedName>
        <fullName evidence="1">non-specific serine/threonine protein kinase</fullName>
        <ecNumber evidence="1">2.7.11.1</ecNumber>
    </recommendedName>
</protein>
<name>A0A6N2RH57_9ACTO</name>
<dbReference type="AlphaFoldDB" id="A0A6N2RH57"/>
<dbReference type="EC" id="2.7.11.1" evidence="1"/>
<keyword evidence="3 11" id="KW-0808">Transferase</keyword>
<dbReference type="SMART" id="SM00220">
    <property type="entry name" value="S_TKc"/>
    <property type="match status" value="1"/>
</dbReference>
<evidence type="ECO:0000256" key="8">
    <source>
        <dbReference type="SAM" id="MobiDB-lite"/>
    </source>
</evidence>
<feature type="compositionally biased region" description="Low complexity" evidence="8">
    <location>
        <begin position="515"/>
        <end position="533"/>
    </location>
</feature>
<feature type="compositionally biased region" description="Low complexity" evidence="8">
    <location>
        <begin position="631"/>
        <end position="657"/>
    </location>
</feature>
<feature type="region of interest" description="Disordered" evidence="8">
    <location>
        <begin position="515"/>
        <end position="540"/>
    </location>
</feature>
<evidence type="ECO:0000256" key="6">
    <source>
        <dbReference type="ARBA" id="ARBA00022840"/>
    </source>
</evidence>
<keyword evidence="2" id="KW-0723">Serine/threonine-protein kinase</keyword>
<keyword evidence="4 7" id="KW-0547">Nucleotide-binding</keyword>
<dbReference type="Pfam" id="PF00069">
    <property type="entry name" value="Pkinase"/>
    <property type="match status" value="1"/>
</dbReference>
<proteinExistence type="predicted"/>
<dbReference type="InterPro" id="IPR000719">
    <property type="entry name" value="Prot_kinase_dom"/>
</dbReference>
<keyword evidence="5 11" id="KW-0418">Kinase</keyword>
<evidence type="ECO:0000259" key="10">
    <source>
        <dbReference type="PROSITE" id="PS50011"/>
    </source>
</evidence>
<dbReference type="PROSITE" id="PS00107">
    <property type="entry name" value="PROTEIN_KINASE_ATP"/>
    <property type="match status" value="1"/>
</dbReference>
<feature type="compositionally biased region" description="Polar residues" evidence="8">
    <location>
        <begin position="391"/>
        <end position="402"/>
    </location>
</feature>
<evidence type="ECO:0000256" key="9">
    <source>
        <dbReference type="SAM" id="Phobius"/>
    </source>
</evidence>
<dbReference type="GO" id="GO:0004674">
    <property type="term" value="F:protein serine/threonine kinase activity"/>
    <property type="evidence" value="ECO:0007669"/>
    <property type="project" value="UniProtKB-KW"/>
</dbReference>
<dbReference type="PANTHER" id="PTHR43289:SF6">
    <property type="entry name" value="SERINE_THREONINE-PROTEIN KINASE NEKL-3"/>
    <property type="match status" value="1"/>
</dbReference>
<evidence type="ECO:0000256" key="3">
    <source>
        <dbReference type="ARBA" id="ARBA00022679"/>
    </source>
</evidence>
<evidence type="ECO:0000256" key="1">
    <source>
        <dbReference type="ARBA" id="ARBA00012513"/>
    </source>
</evidence>
<keyword evidence="9" id="KW-1133">Transmembrane helix</keyword>
<keyword evidence="9" id="KW-0812">Transmembrane</keyword>
<feature type="compositionally biased region" description="Low complexity" evidence="8">
    <location>
        <begin position="358"/>
        <end position="390"/>
    </location>
</feature>
<dbReference type="GO" id="GO:0005524">
    <property type="term" value="F:ATP binding"/>
    <property type="evidence" value="ECO:0007669"/>
    <property type="project" value="UniProtKB-UniRule"/>
</dbReference>
<organism evidence="11">
    <name type="scientific">Schaalia odontolytica</name>
    <dbReference type="NCBI Taxonomy" id="1660"/>
    <lineage>
        <taxon>Bacteria</taxon>
        <taxon>Bacillati</taxon>
        <taxon>Actinomycetota</taxon>
        <taxon>Actinomycetes</taxon>
        <taxon>Actinomycetales</taxon>
        <taxon>Actinomycetaceae</taxon>
        <taxon>Schaalia</taxon>
    </lineage>
</organism>
<dbReference type="PANTHER" id="PTHR43289">
    <property type="entry name" value="MITOGEN-ACTIVATED PROTEIN KINASE KINASE KINASE 20-RELATED"/>
    <property type="match status" value="1"/>
</dbReference>
<evidence type="ECO:0000256" key="7">
    <source>
        <dbReference type="PROSITE-ProRule" id="PRU10141"/>
    </source>
</evidence>
<dbReference type="EMBL" id="CACRSM010000002">
    <property type="protein sequence ID" value="VYS79589.1"/>
    <property type="molecule type" value="Genomic_DNA"/>
</dbReference>
<dbReference type="SUPFAM" id="SSF56112">
    <property type="entry name" value="Protein kinase-like (PK-like)"/>
    <property type="match status" value="1"/>
</dbReference>
<feature type="transmembrane region" description="Helical" evidence="9">
    <location>
        <begin position="482"/>
        <end position="503"/>
    </location>
</feature>
<gene>
    <name evidence="11" type="primary">pknK</name>
    <name evidence="11" type="ORF">AOLFYP35_00332</name>
</gene>
<dbReference type="PROSITE" id="PS00108">
    <property type="entry name" value="PROTEIN_KINASE_ST"/>
    <property type="match status" value="1"/>
</dbReference>
<dbReference type="InterPro" id="IPR008271">
    <property type="entry name" value="Ser/Thr_kinase_AS"/>
</dbReference>
<feature type="compositionally biased region" description="Polar residues" evidence="8">
    <location>
        <begin position="411"/>
        <end position="430"/>
    </location>
</feature>
<keyword evidence="6 7" id="KW-0067">ATP-binding</keyword>
<feature type="domain" description="Protein kinase" evidence="10">
    <location>
        <begin position="18"/>
        <end position="281"/>
    </location>
</feature>
<feature type="binding site" evidence="7">
    <location>
        <position position="47"/>
    </location>
    <ligand>
        <name>ATP</name>
        <dbReference type="ChEBI" id="CHEBI:30616"/>
    </ligand>
</feature>
<dbReference type="InterPro" id="IPR011009">
    <property type="entry name" value="Kinase-like_dom_sf"/>
</dbReference>
<evidence type="ECO:0000256" key="4">
    <source>
        <dbReference type="ARBA" id="ARBA00022741"/>
    </source>
</evidence>
<feature type="region of interest" description="Disordered" evidence="8">
    <location>
        <begin position="616"/>
        <end position="666"/>
    </location>
</feature>
<sequence>MTPSVPSRRLPPPELPGHTWLRALGSGGFADVHLYRQEIPAREVAVKVARSVGDQVEYAQIRHEADVMTSIAGHPAVVELYSIGTSPDGRPYLEMEFCPVANVAEQVRRMPMAVDRALDVVIRLCGGVEMLHRNGYVHRDIKPANVMFDSYNYPVLGDFGVASRIGALEKGSLDGFSVLWAPPEQHNRSTHAHPTQDVWALATTLWTFLSGRSPFEDPVGDNSAASVAARVYEGRIRGLSRPDAPKELERVLRHAMQLDPRKRTASAAELGRQLQDIQTLMGRPVTKMELRDGNTVGSFGAHGSSSGTADDGTASWGGVQGENSPNAAQDEATRLRAMPSIDAERTRLRAPSLDLGQAASSSAAEAAAPSPASVTNPVSGNAAVGSASSGMQSQPTDASVSGMQGPGMQAPTPSLENQQDFAGLHQQDSSAVGAGSEQFGAGYAPAPDSWHAPGHTTQNTFDTGHPLGYLPDGRRSGPKRTIAIIALVVMAMVVLGAVIVAMLTGGGSIIGVGNQTASPTASASSSSTQGSQGEDPIAVPPPAVDQLVARVNGEDIQWSWTDPAVGTTSAGHRRYVYTVSKPGVDDAVAETRQNAVSVKAVPGEVCIEVVSVAENGRASQPTKNCVSIPENGNGQNQEGDKNQQGNGQQGNGQTPQGDANSNKEQH</sequence>
<feature type="region of interest" description="Disordered" evidence="8">
    <location>
        <begin position="354"/>
        <end position="475"/>
    </location>
</feature>
<dbReference type="CDD" id="cd14014">
    <property type="entry name" value="STKc_PknB_like"/>
    <property type="match status" value="1"/>
</dbReference>
<evidence type="ECO:0000256" key="5">
    <source>
        <dbReference type="ARBA" id="ARBA00022777"/>
    </source>
</evidence>